<proteinExistence type="predicted"/>
<keyword evidence="1" id="KW-0378">Hydrolase</keyword>
<keyword evidence="2" id="KW-1133">Transmembrane helix</keyword>
<dbReference type="EMBL" id="JBFSOO010000003">
    <property type="protein sequence ID" value="MEZ6852747.1"/>
    <property type="molecule type" value="Genomic_DNA"/>
</dbReference>
<organism evidence="5 6">
    <name type="scientific">Halodesulfovibrio aestuarii</name>
    <dbReference type="NCBI Taxonomy" id="126333"/>
    <lineage>
        <taxon>Bacteria</taxon>
        <taxon>Pseudomonadati</taxon>
        <taxon>Thermodesulfobacteriota</taxon>
        <taxon>Desulfovibrionia</taxon>
        <taxon>Desulfovibrionales</taxon>
        <taxon>Desulfovibrionaceae</taxon>
        <taxon>Halodesulfovibrio</taxon>
    </lineage>
</organism>
<protein>
    <submittedName>
        <fullName evidence="5">SpoIIE family protein phosphatase</fullName>
    </submittedName>
</protein>
<dbReference type="InterPro" id="IPR003660">
    <property type="entry name" value="HAMP_dom"/>
</dbReference>
<dbReference type="SMART" id="SM00331">
    <property type="entry name" value="PP2C_SIG"/>
    <property type="match status" value="1"/>
</dbReference>
<dbReference type="Gene3D" id="3.60.40.10">
    <property type="entry name" value="PPM-type phosphatase domain"/>
    <property type="match status" value="1"/>
</dbReference>
<keyword evidence="2" id="KW-0472">Membrane</keyword>
<dbReference type="InterPro" id="IPR001932">
    <property type="entry name" value="PPM-type_phosphatase-like_dom"/>
</dbReference>
<dbReference type="CDD" id="cd06225">
    <property type="entry name" value="HAMP"/>
    <property type="match status" value="1"/>
</dbReference>
<dbReference type="PANTHER" id="PTHR43156:SF2">
    <property type="entry name" value="STAGE II SPORULATION PROTEIN E"/>
    <property type="match status" value="1"/>
</dbReference>
<dbReference type="PROSITE" id="PS50885">
    <property type="entry name" value="HAMP"/>
    <property type="match status" value="1"/>
</dbReference>
<comment type="caution">
    <text evidence="5">The sequence shown here is derived from an EMBL/GenBank/DDBJ whole genome shotgun (WGS) entry which is preliminary data.</text>
</comment>
<evidence type="ECO:0000259" key="3">
    <source>
        <dbReference type="PROSITE" id="PS50885"/>
    </source>
</evidence>
<gene>
    <name evidence="5" type="ORF">AB2Z07_04250</name>
</gene>
<evidence type="ECO:0000259" key="4">
    <source>
        <dbReference type="PROSITE" id="PS51746"/>
    </source>
</evidence>
<feature type="domain" description="PPM-type phosphatase" evidence="4">
    <location>
        <begin position="459"/>
        <end position="680"/>
    </location>
</feature>
<dbReference type="Gene3D" id="6.10.340.10">
    <property type="match status" value="1"/>
</dbReference>
<dbReference type="SUPFAM" id="SSF81606">
    <property type="entry name" value="PP2C-like"/>
    <property type="match status" value="1"/>
</dbReference>
<accession>A0ABV4JRU3</accession>
<dbReference type="Pfam" id="PF00672">
    <property type="entry name" value="HAMP"/>
    <property type="match status" value="1"/>
</dbReference>
<dbReference type="InterPro" id="IPR052016">
    <property type="entry name" value="Bact_Sigma-Reg"/>
</dbReference>
<name>A0ABV4JRU3_9BACT</name>
<dbReference type="SUPFAM" id="SSF158472">
    <property type="entry name" value="HAMP domain-like"/>
    <property type="match status" value="1"/>
</dbReference>
<dbReference type="Pfam" id="PF07228">
    <property type="entry name" value="SpoIIE"/>
    <property type="match status" value="1"/>
</dbReference>
<dbReference type="InterPro" id="IPR036457">
    <property type="entry name" value="PPM-type-like_dom_sf"/>
</dbReference>
<evidence type="ECO:0000256" key="1">
    <source>
        <dbReference type="ARBA" id="ARBA00022801"/>
    </source>
</evidence>
<keyword evidence="6" id="KW-1185">Reference proteome</keyword>
<sequence>MSIRTKILFIILLLSIPPILFLRISGMRSLDILVSQVQTRTSNLLMNNQSQSLQRIVEDHARLLKRERQLISAALDVLVTKTAKALDIEYFSKVLSLQSPKSDSRIHGSMHGHMMHKKNGVFLFSPTPAIKNSLAIIPPIMRNFSNKYSDLILWQEILLADNSQIFYSTDQTNGTAMPPLINSTMAKEKGSSAVWSMPMHDKRFNASIFTASQSIILSNGAIVGTATIAIPVKTLLRDPGHLSAISDNIISYIIKADAQEKTLIILAKRNMGEKEGKWFTVPKDMLNVPEGTIDHISKDILNGKSGSWVTEINGKKHLATYASFGIDNSALLITVPIADIIRAASKEKEVVRSLFSKQLSISQYLFGITLFFVCIAAVYFSHSLSKNIYKLVQGVRQIAKGDFSIRIANVGKDEIGELGAALNEMIPALEENVQLKTSLQLASEVQQRLLPQKAPQQASYDIAGASYYCAETGGDYFDFITPCVPKKSSGLLMAVGDVVGHGIPAALLMATARAYLRSSANHDISLSKITQMANDLVVCDTYGTGQFMTLFLSSLDTLRNTFTWTRAGHDAAIIYRRQQASFEKVKGKGATALGITSNAEYAENAISIHQGDILVIATDGIWECTAPDGTMFGKERMKNIIEQSKELSSQQIIDTLYIAALNYTEQSSLEDDFTCIVIQRKENL</sequence>
<dbReference type="Proteomes" id="UP001568358">
    <property type="component" value="Unassembled WGS sequence"/>
</dbReference>
<evidence type="ECO:0000313" key="6">
    <source>
        <dbReference type="Proteomes" id="UP001568358"/>
    </source>
</evidence>
<dbReference type="PANTHER" id="PTHR43156">
    <property type="entry name" value="STAGE II SPORULATION PROTEIN E-RELATED"/>
    <property type="match status" value="1"/>
</dbReference>
<dbReference type="RefSeq" id="WP_371150030.1">
    <property type="nucleotide sequence ID" value="NZ_JBFSOO010000003.1"/>
</dbReference>
<feature type="transmembrane region" description="Helical" evidence="2">
    <location>
        <begin position="361"/>
        <end position="380"/>
    </location>
</feature>
<dbReference type="PROSITE" id="PS51746">
    <property type="entry name" value="PPM_2"/>
    <property type="match status" value="1"/>
</dbReference>
<dbReference type="SMART" id="SM00304">
    <property type="entry name" value="HAMP"/>
    <property type="match status" value="1"/>
</dbReference>
<evidence type="ECO:0000313" key="5">
    <source>
        <dbReference type="EMBL" id="MEZ6852747.1"/>
    </source>
</evidence>
<reference evidence="5 6" key="1">
    <citation type="submission" date="2024-07" db="EMBL/GenBank/DDBJ databases">
        <title>Active virus-host system and metabolic interactions in a Lokiarchaeon culture.</title>
        <authorList>
            <person name="Ponce Toledo R.I."/>
            <person name="Rodrigues Oliveira T."/>
            <person name="Schleper C."/>
        </authorList>
    </citation>
    <scope>NUCLEOTIDE SEQUENCE [LARGE SCALE GENOMIC DNA]</scope>
    <source>
        <strain evidence="5 6">B35</strain>
    </source>
</reference>
<keyword evidence="2" id="KW-0812">Transmembrane</keyword>
<feature type="domain" description="HAMP" evidence="3">
    <location>
        <begin position="382"/>
        <end position="434"/>
    </location>
</feature>
<evidence type="ECO:0000256" key="2">
    <source>
        <dbReference type="SAM" id="Phobius"/>
    </source>
</evidence>